<dbReference type="InterPro" id="IPR038508">
    <property type="entry name" value="ArfGAP_dom_sf"/>
</dbReference>
<evidence type="ECO:0000256" key="5">
    <source>
        <dbReference type="ARBA" id="ARBA00022737"/>
    </source>
</evidence>
<name>A0A9Q0LZB2_BLOTA</name>
<dbReference type="FunFam" id="2.30.29.30:FF:000080">
    <property type="entry name" value="Arf-GAP with dual PH domain-containing protein 1"/>
    <property type="match status" value="1"/>
</dbReference>
<keyword evidence="2" id="KW-0343">GTPase activation</keyword>
<keyword evidence="8" id="KW-0862">Zinc</keyword>
<dbReference type="PROSITE" id="PS00108">
    <property type="entry name" value="PROTEIN_KINASE_ST"/>
    <property type="match status" value="1"/>
</dbReference>
<dbReference type="CDD" id="cd13252">
    <property type="entry name" value="PH1_ADAP"/>
    <property type="match status" value="1"/>
</dbReference>
<dbReference type="Pfam" id="PF01412">
    <property type="entry name" value="ArfGap"/>
    <property type="match status" value="1"/>
</dbReference>
<dbReference type="PROSITE" id="PS00107">
    <property type="entry name" value="PROTEIN_KINASE_ATP"/>
    <property type="match status" value="1"/>
</dbReference>
<keyword evidence="5" id="KW-0677">Repeat</keyword>
<dbReference type="InterPro" id="IPR001164">
    <property type="entry name" value="ArfGAP_dom"/>
</dbReference>
<dbReference type="PROSITE" id="PS50003">
    <property type="entry name" value="PH_DOMAIN"/>
    <property type="match status" value="2"/>
</dbReference>
<feature type="compositionally biased region" description="Low complexity" evidence="12">
    <location>
        <begin position="332"/>
        <end position="342"/>
    </location>
</feature>
<feature type="region of interest" description="Disordered" evidence="12">
    <location>
        <begin position="289"/>
        <end position="354"/>
    </location>
</feature>
<dbReference type="Gene3D" id="1.10.510.10">
    <property type="entry name" value="Transferase(Phosphotransferase) domain 1"/>
    <property type="match status" value="1"/>
</dbReference>
<evidence type="ECO:0000313" key="17">
    <source>
        <dbReference type="Proteomes" id="UP001142055"/>
    </source>
</evidence>
<dbReference type="InterPro" id="IPR017441">
    <property type="entry name" value="Protein_kinase_ATP_BS"/>
</dbReference>
<dbReference type="Gene3D" id="1.10.220.150">
    <property type="entry name" value="Arf GTPase activating protein"/>
    <property type="match status" value="1"/>
</dbReference>
<dbReference type="CDD" id="cd01251">
    <property type="entry name" value="PH2_ADAP"/>
    <property type="match status" value="1"/>
</dbReference>
<dbReference type="GO" id="GO:1902936">
    <property type="term" value="F:phosphatidylinositol bisphosphate binding"/>
    <property type="evidence" value="ECO:0007669"/>
    <property type="project" value="InterPro"/>
</dbReference>
<dbReference type="SMART" id="SM00220">
    <property type="entry name" value="S_TKc"/>
    <property type="match status" value="1"/>
</dbReference>
<dbReference type="Gene3D" id="2.30.29.30">
    <property type="entry name" value="Pleckstrin-homology domain (PH domain)/Phosphotyrosine-binding domain (PTB)"/>
    <property type="match status" value="2"/>
</dbReference>
<dbReference type="InterPro" id="IPR000719">
    <property type="entry name" value="Prot_kinase_dom"/>
</dbReference>
<dbReference type="PANTHER" id="PTHR46021:SF2">
    <property type="entry name" value="ARF-GAP WITH DUAL PH DOMAIN-CONTAINING PROTEIN 1"/>
    <property type="match status" value="1"/>
</dbReference>
<dbReference type="SUPFAM" id="SSF56112">
    <property type="entry name" value="Protein kinase-like (PK-like)"/>
    <property type="match status" value="1"/>
</dbReference>
<keyword evidence="3" id="KW-0963">Cytoplasm</keyword>
<evidence type="ECO:0000256" key="6">
    <source>
        <dbReference type="ARBA" id="ARBA00022741"/>
    </source>
</evidence>
<dbReference type="CDD" id="cd08832">
    <property type="entry name" value="ArfGap_ADAP"/>
    <property type="match status" value="1"/>
</dbReference>
<dbReference type="InterPro" id="IPR008271">
    <property type="entry name" value="Ser/Thr_kinase_AS"/>
</dbReference>
<protein>
    <submittedName>
        <fullName evidence="16">Uncharacterized protein</fullName>
    </submittedName>
</protein>
<evidence type="ECO:0000256" key="2">
    <source>
        <dbReference type="ARBA" id="ARBA00022468"/>
    </source>
</evidence>
<accession>A0A9Q0LZB2</accession>
<keyword evidence="6 11" id="KW-0547">Nucleotide-binding</keyword>
<dbReference type="FunFam" id="3.30.200.20:FF:000149">
    <property type="entry name" value="serine/threonine-protein kinase unc-51 isoform X1"/>
    <property type="match status" value="1"/>
</dbReference>
<feature type="region of interest" description="Disordered" evidence="12">
    <location>
        <begin position="528"/>
        <end position="573"/>
    </location>
</feature>
<dbReference type="PROSITE" id="PS50011">
    <property type="entry name" value="PROTEIN_KINASE_DOM"/>
    <property type="match status" value="1"/>
</dbReference>
<evidence type="ECO:0000256" key="1">
    <source>
        <dbReference type="ARBA" id="ARBA00004496"/>
    </source>
</evidence>
<evidence type="ECO:0000256" key="8">
    <source>
        <dbReference type="ARBA" id="ARBA00022833"/>
    </source>
</evidence>
<feature type="domain" description="PH" evidence="13">
    <location>
        <begin position="1318"/>
        <end position="1423"/>
    </location>
</feature>
<dbReference type="InterPro" id="IPR052589">
    <property type="entry name" value="Arf-GAP_dual-PH_domain"/>
</dbReference>
<dbReference type="InterPro" id="IPR011993">
    <property type="entry name" value="PH-like_dom_sf"/>
</dbReference>
<evidence type="ECO:0000256" key="12">
    <source>
        <dbReference type="SAM" id="MobiDB-lite"/>
    </source>
</evidence>
<keyword evidence="7 10" id="KW-0863">Zinc-finger</keyword>
<dbReference type="InterPro" id="IPR001849">
    <property type="entry name" value="PH_domain"/>
</dbReference>
<evidence type="ECO:0000259" key="13">
    <source>
        <dbReference type="PROSITE" id="PS50003"/>
    </source>
</evidence>
<feature type="compositionally biased region" description="Polar residues" evidence="12">
    <location>
        <begin position="411"/>
        <end position="420"/>
    </location>
</feature>
<dbReference type="Proteomes" id="UP001142055">
    <property type="component" value="Chromosome 3"/>
</dbReference>
<dbReference type="GO" id="GO:0008270">
    <property type="term" value="F:zinc ion binding"/>
    <property type="evidence" value="ECO:0007669"/>
    <property type="project" value="UniProtKB-KW"/>
</dbReference>
<feature type="domain" description="PH" evidence="13">
    <location>
        <begin position="1195"/>
        <end position="1296"/>
    </location>
</feature>
<sequence>METIGQFEYNTRDMLGHGAFAMVYKGRYKKDHQKEVAIKRITKKNLARSQSLLKKEIKILQELTELHHENVVSLLDCKETTQYVYLVMEFCNGGDLADYLNANRANRTLSEDTIRIFVRQIAAAMQALNTKGIVHRDLKPQNILLCYQSQKDGVPPPPSQIRLKIADFGFARFLKDGVMAATMCGSPMYMAPEVIMSLQYDAKADLWSIATIIYQCLTGSAPFKASTPNELKQYYERCHDLAPQIPTGTSPELTDLLTRSLRRNAKDRMDFDEFFNHPFLRAVKCDISSSSPLSDQPQSTPTRSPAVIIEKVNKPHPHLRVTRLKEEGQRKQQQQLPLQQQQATPSPAISLKQNPDETFVQLDPSPKYGDEFTNTLVGGEVVDEKTSSGSSSGETFGDFVMINDDIVSALSTPTNLSPTRSGMTTTSSNQNTSNNNNNNSSGQSSLQQRIINRTLRPLVNYTMPEPMPVPNQRAAYEQIQRSCGSNSSGSIGVIHESDSETSANGGTVSGTVIGGAGSNSSVMMISPPGTPPQSARGVRRAGTSINSPGSNIRSSPPVNLKRQDSCSSIGSVESGCSRGSGTILMTDVSQMSPPLVNFALGSSPTLTSAGIVASSNHQSSYALNRSRRPSLPHSPQSVPNQPNFFNCQPGTIANFSPPYMTQFYHGSLARSPEQIYRYASSPTSLQNHLLRHSKTDPSLSSHLQTIGSGIQQQQQHHCNESNILKGFSSKHFGSSRTLNQYLSNCQNANQFCHNHPISPGNLATTGDANKLVHRGHHFPSSMPHPYMVQHMCSCCPTGSQMMSPNSASSSMRNRFFPQLINNEAAPFTFEAPELSEETIMDKAHNETLAKLNFVLALVDSILEMINNISSPVIIRSLSKILADEERLKVMRCNMESNEADNLKEDNHIDRTEQMVNTNLSLPQYVSNNVQPLIFNGSNGLTFCMLRRLRIRSNSIKRMINGFVGKFARLSPGRHRRRPAEEVRLKGFVSPFGFSIGFRHWSSSQERMRQLGDTVTITADAPIVQFCSQLVFVAYTGFVHHGCVQPDSLVGRHSIRIDPYNHKRHTNMSESNRRRLFELLKVEGNQSCADCHEEGPEWASYTIGVFLCTQCASIHRKIGIHISRIKSLKLDNWDQAHVDTMEVNGNLAVNKEYEKHVPPYYRRPSPNDPHVVREQWIRAKYERKEFVSPPMTAYADDYLEGILYKRGKEDGKFLPRKFVLSSVEGTLKYFVKETHKSPKAVIKVISANVTFCTNKISNPNAIQISWTKDGFTRSIFVYSESGKDIIDWYCAIRATKLRHLQIAFPEVSVAELVLCLSRDFINEGFLWKTGPRVTDAYKKRWFILDENRKLMYLEHPLDPYPKGEIFIGDTNEGYSVGVGIPNGMKEFEQGHSFTLVTPGRKWCFGAETAEERQQWMSSLESVINKRSSVPNDAIKESTRSDLRDSYIKRILVIWITLLDFDVKLAKACPSNTI</sequence>
<feature type="compositionally biased region" description="Low complexity" evidence="12">
    <location>
        <begin position="421"/>
        <end position="445"/>
    </location>
</feature>
<dbReference type="InterPro" id="IPR037851">
    <property type="entry name" value="PH2_ADAP"/>
</dbReference>
<feature type="compositionally biased region" description="Polar residues" evidence="12">
    <location>
        <begin position="343"/>
        <end position="353"/>
    </location>
</feature>
<evidence type="ECO:0000256" key="7">
    <source>
        <dbReference type="ARBA" id="ARBA00022771"/>
    </source>
</evidence>
<dbReference type="SMART" id="SM00233">
    <property type="entry name" value="PH"/>
    <property type="match status" value="2"/>
</dbReference>
<dbReference type="GO" id="GO:0005547">
    <property type="term" value="F:phosphatidylinositol-3,4,5-trisphosphate binding"/>
    <property type="evidence" value="ECO:0007669"/>
    <property type="project" value="TreeGrafter"/>
</dbReference>
<dbReference type="PRINTS" id="PR00405">
    <property type="entry name" value="REVINTRACTNG"/>
</dbReference>
<reference evidence="16" key="1">
    <citation type="submission" date="2022-12" db="EMBL/GenBank/DDBJ databases">
        <title>Genome assemblies of Blomia tropicalis.</title>
        <authorList>
            <person name="Cui Y."/>
        </authorList>
    </citation>
    <scope>NUCLEOTIDE SEQUENCE</scope>
    <source>
        <tissue evidence="16">Adult mites</tissue>
    </source>
</reference>
<feature type="binding site" evidence="11">
    <location>
        <position position="39"/>
    </location>
    <ligand>
        <name>ATP</name>
        <dbReference type="ChEBI" id="CHEBI:30616"/>
    </ligand>
</feature>
<dbReference type="GO" id="GO:0004672">
    <property type="term" value="F:protein kinase activity"/>
    <property type="evidence" value="ECO:0007669"/>
    <property type="project" value="InterPro"/>
</dbReference>
<evidence type="ECO:0000259" key="14">
    <source>
        <dbReference type="PROSITE" id="PS50011"/>
    </source>
</evidence>
<evidence type="ECO:0000256" key="9">
    <source>
        <dbReference type="ARBA" id="ARBA00022840"/>
    </source>
</evidence>
<proteinExistence type="predicted"/>
<dbReference type="FunFam" id="2.30.29.30:FF:000099">
    <property type="entry name" value="Arf-GAP with dual PH domain-containing protein 1"/>
    <property type="match status" value="1"/>
</dbReference>
<evidence type="ECO:0000256" key="11">
    <source>
        <dbReference type="PROSITE-ProRule" id="PRU10141"/>
    </source>
</evidence>
<evidence type="ECO:0000256" key="3">
    <source>
        <dbReference type="ARBA" id="ARBA00022490"/>
    </source>
</evidence>
<dbReference type="InterPro" id="IPR011009">
    <property type="entry name" value="Kinase-like_dom_sf"/>
</dbReference>
<dbReference type="FunFam" id="1.10.510.10:FF:000493">
    <property type="entry name" value="serine/threonine-protein kinase unc-51 isoform X2"/>
    <property type="match status" value="1"/>
</dbReference>
<dbReference type="InterPro" id="IPR037849">
    <property type="entry name" value="PH1_ADAP"/>
</dbReference>
<comment type="caution">
    <text evidence="16">The sequence shown here is derived from an EMBL/GenBank/DDBJ whole genome shotgun (WGS) entry which is preliminary data.</text>
</comment>
<feature type="region of interest" description="Disordered" evidence="12">
    <location>
        <begin position="619"/>
        <end position="642"/>
    </location>
</feature>
<dbReference type="SUPFAM" id="SSF50729">
    <property type="entry name" value="PH domain-like"/>
    <property type="match status" value="2"/>
</dbReference>
<dbReference type="PANTHER" id="PTHR46021">
    <property type="entry name" value="ARF-GAP WITH DUAL PH DOMAIN-CONTAINING PROTEIN 1-LIKE PROTEIN"/>
    <property type="match status" value="1"/>
</dbReference>
<dbReference type="PROSITE" id="PS50115">
    <property type="entry name" value="ARFGAP"/>
    <property type="match status" value="1"/>
</dbReference>
<feature type="compositionally biased region" description="Low complexity" evidence="12">
    <location>
        <begin position="289"/>
        <end position="302"/>
    </location>
</feature>
<feature type="compositionally biased region" description="Polar residues" evidence="12">
    <location>
        <begin position="543"/>
        <end position="557"/>
    </location>
</feature>
<feature type="compositionally biased region" description="Polar residues" evidence="12">
    <location>
        <begin position="633"/>
        <end position="642"/>
    </location>
</feature>
<keyword evidence="9 11" id="KW-0067">ATP-binding</keyword>
<dbReference type="GO" id="GO:0005737">
    <property type="term" value="C:cytoplasm"/>
    <property type="evidence" value="ECO:0007669"/>
    <property type="project" value="UniProtKB-SubCell"/>
</dbReference>
<dbReference type="Pfam" id="PF00069">
    <property type="entry name" value="Pkinase"/>
    <property type="match status" value="1"/>
</dbReference>
<feature type="region of interest" description="Disordered" evidence="12">
    <location>
        <begin position="411"/>
        <end position="447"/>
    </location>
</feature>
<dbReference type="Pfam" id="PF00169">
    <property type="entry name" value="PH"/>
    <property type="match status" value="2"/>
</dbReference>
<keyword evidence="4" id="KW-0479">Metal-binding</keyword>
<comment type="subcellular location">
    <subcellularLocation>
        <location evidence="1">Cytoplasm</location>
    </subcellularLocation>
</comment>
<dbReference type="FunFam" id="1.10.220.150:FF:000011">
    <property type="entry name" value="Arf-GAP with dual PH domain-containing protein 1"/>
    <property type="match status" value="1"/>
</dbReference>
<evidence type="ECO:0000256" key="4">
    <source>
        <dbReference type="ARBA" id="ARBA00022723"/>
    </source>
</evidence>
<evidence type="ECO:0000259" key="15">
    <source>
        <dbReference type="PROSITE" id="PS50115"/>
    </source>
</evidence>
<feature type="domain" description="Protein kinase" evidence="14">
    <location>
        <begin position="9"/>
        <end position="280"/>
    </location>
</feature>
<feature type="domain" description="Arf-GAP" evidence="15">
    <location>
        <begin position="1072"/>
        <end position="1194"/>
    </location>
</feature>
<dbReference type="SMART" id="SM00105">
    <property type="entry name" value="ArfGap"/>
    <property type="match status" value="1"/>
</dbReference>
<dbReference type="GO" id="GO:0005096">
    <property type="term" value="F:GTPase activator activity"/>
    <property type="evidence" value="ECO:0007669"/>
    <property type="project" value="UniProtKB-KW"/>
</dbReference>
<dbReference type="Gene3D" id="3.30.200.20">
    <property type="entry name" value="Phosphorylase Kinase, domain 1"/>
    <property type="match status" value="1"/>
</dbReference>
<organism evidence="16 17">
    <name type="scientific">Blomia tropicalis</name>
    <name type="common">Mite</name>
    <dbReference type="NCBI Taxonomy" id="40697"/>
    <lineage>
        <taxon>Eukaryota</taxon>
        <taxon>Metazoa</taxon>
        <taxon>Ecdysozoa</taxon>
        <taxon>Arthropoda</taxon>
        <taxon>Chelicerata</taxon>
        <taxon>Arachnida</taxon>
        <taxon>Acari</taxon>
        <taxon>Acariformes</taxon>
        <taxon>Sarcoptiformes</taxon>
        <taxon>Astigmata</taxon>
        <taxon>Glycyphagoidea</taxon>
        <taxon>Echimyopodidae</taxon>
        <taxon>Blomia</taxon>
    </lineage>
</organism>
<dbReference type="InterPro" id="IPR037278">
    <property type="entry name" value="ARFGAP/RecO"/>
</dbReference>
<evidence type="ECO:0000313" key="16">
    <source>
        <dbReference type="EMBL" id="KAJ6216375.1"/>
    </source>
</evidence>
<dbReference type="EMBL" id="JAPWDV010000003">
    <property type="protein sequence ID" value="KAJ6216375.1"/>
    <property type="molecule type" value="Genomic_DNA"/>
</dbReference>
<keyword evidence="17" id="KW-1185">Reference proteome</keyword>
<dbReference type="GO" id="GO:0005524">
    <property type="term" value="F:ATP binding"/>
    <property type="evidence" value="ECO:0007669"/>
    <property type="project" value="UniProtKB-UniRule"/>
</dbReference>
<evidence type="ECO:0000256" key="10">
    <source>
        <dbReference type="PROSITE-ProRule" id="PRU00288"/>
    </source>
</evidence>
<dbReference type="GO" id="GO:0005886">
    <property type="term" value="C:plasma membrane"/>
    <property type="evidence" value="ECO:0007669"/>
    <property type="project" value="TreeGrafter"/>
</dbReference>
<gene>
    <name evidence="16" type="ORF">RDWZM_007532</name>
</gene>
<dbReference type="SUPFAM" id="SSF57863">
    <property type="entry name" value="ArfGap/RecO-like zinc finger"/>
    <property type="match status" value="1"/>
</dbReference>
<dbReference type="CDD" id="cd14120">
    <property type="entry name" value="STKc_ULK1_2-like"/>
    <property type="match status" value="1"/>
</dbReference>